<keyword evidence="3" id="KW-1185">Reference proteome</keyword>
<feature type="compositionally biased region" description="Basic and acidic residues" evidence="1">
    <location>
        <begin position="680"/>
        <end position="699"/>
    </location>
</feature>
<dbReference type="Proteomes" id="UP000785679">
    <property type="component" value="Unassembled WGS sequence"/>
</dbReference>
<dbReference type="EMBL" id="RRYP01017303">
    <property type="protein sequence ID" value="TNV74197.1"/>
    <property type="molecule type" value="Genomic_DNA"/>
</dbReference>
<name>A0A8J8NF93_HALGN</name>
<feature type="compositionally biased region" description="Basic and acidic residues" evidence="1">
    <location>
        <begin position="750"/>
        <end position="761"/>
    </location>
</feature>
<feature type="region of interest" description="Disordered" evidence="1">
    <location>
        <begin position="814"/>
        <end position="869"/>
    </location>
</feature>
<evidence type="ECO:0000313" key="3">
    <source>
        <dbReference type="Proteomes" id="UP000785679"/>
    </source>
</evidence>
<dbReference type="AlphaFoldDB" id="A0A8J8NF93"/>
<evidence type="ECO:0000313" key="2">
    <source>
        <dbReference type="EMBL" id="TNV74197.1"/>
    </source>
</evidence>
<feature type="region of interest" description="Disordered" evidence="1">
    <location>
        <begin position="382"/>
        <end position="405"/>
    </location>
</feature>
<reference evidence="2" key="1">
    <citation type="submission" date="2019-06" db="EMBL/GenBank/DDBJ databases">
        <authorList>
            <person name="Zheng W."/>
        </authorList>
    </citation>
    <scope>NUCLEOTIDE SEQUENCE</scope>
    <source>
        <strain evidence="2">QDHG01</strain>
    </source>
</reference>
<protein>
    <submittedName>
        <fullName evidence="2">Uncharacterized protein</fullName>
    </submittedName>
</protein>
<comment type="caution">
    <text evidence="2">The sequence shown here is derived from an EMBL/GenBank/DDBJ whole genome shotgun (WGS) entry which is preliminary data.</text>
</comment>
<gene>
    <name evidence="2" type="ORF">FGO68_gene741</name>
</gene>
<feature type="region of interest" description="Disordered" evidence="1">
    <location>
        <begin position="648"/>
        <end position="764"/>
    </location>
</feature>
<organism evidence="2 3">
    <name type="scientific">Halteria grandinella</name>
    <dbReference type="NCBI Taxonomy" id="5974"/>
    <lineage>
        <taxon>Eukaryota</taxon>
        <taxon>Sar</taxon>
        <taxon>Alveolata</taxon>
        <taxon>Ciliophora</taxon>
        <taxon>Intramacronucleata</taxon>
        <taxon>Spirotrichea</taxon>
        <taxon>Stichotrichia</taxon>
        <taxon>Sporadotrichida</taxon>
        <taxon>Halteriidae</taxon>
        <taxon>Halteria</taxon>
    </lineage>
</organism>
<proteinExistence type="predicted"/>
<evidence type="ECO:0000256" key="1">
    <source>
        <dbReference type="SAM" id="MobiDB-lite"/>
    </source>
</evidence>
<feature type="compositionally biased region" description="Polar residues" evidence="1">
    <location>
        <begin position="730"/>
        <end position="746"/>
    </location>
</feature>
<accession>A0A8J8NF93</accession>
<sequence length="869" mass="99932">MYSSAAFDFKDFETPIKFFFEEPLIIGTLQKSSTEFADIFYQKAKTEQYDQYFEYWKQDSTTFARATHVSRNQMPSQGSKIRAQVRLKLDQKMVIYGRVADTIFSGLEQIGGFMESLMHIGFLLVFFFQERLFKSSFIRQLYQISAENDEGNIQNEEELLQIINQKEEMGESIIQQILEFLIVKRARFIYGYRHIFQYLTKCLCLRDKAKMRKDYSVKSHYLYEKGNEKLKRELDVVNLMKTLRQLKNMAQALMPEKNRLLLKFQRKNVIEATSSSSNSDQYDYDPMKLLKSKHNLLKLRQIAKISKILDNGKDQKMDKIDKSLIKGLFRRRSTNKQKEIDQTKQTHMTYVTQQSNGNMGGVSGFISKNRFVSQLRQEQTSEFTNRSSIQKRPLWSNSPTNKMKQARSSPIQYIFSDQLKNSMNNQIANGDNSASDFNGLMDSMNHSVEQANTPPKIANSPIGGYMQRHQLIRKASTKKDKINKQETKKGRQQNIFSLEQAFSSSGQEGSKAANGIEEKMLKKDGKQQMPYLMQNTFAPKRQVENSAQKQAEVTTIDIKTTTKKKTITKAIASLPLNQSTLINQNNFGARDKEIVEETSSLEIEEMPFDFSDESHRRDQRFTFHRKANIQGRVDNLDSARFEVKSTMNFKKNKSTSPVESDISTPHLSEFQKISTQNRGDLQKKTTESQFKVHPESKVQEKHKKAQTIQNKRDDYVGQKQTNFDEEISPIQKTPKNQSHTDAQVKTVSRGRTEAAPKRDAQQRTQHTLQMKFVDLDQSSLSLADSSLDGLDYLKLQTGPLHAQRSQLPPVKRIEAKVQDSETTDEEMGRMNHMFSQGGGVAKRPSQHSGGIGKLGTIEARGGKTQNKQY</sequence>
<feature type="compositionally biased region" description="Polar residues" evidence="1">
    <location>
        <begin position="648"/>
        <end position="679"/>
    </location>
</feature>